<protein>
    <submittedName>
        <fullName evidence="4">DUF1343 domain-containing protein</fullName>
    </submittedName>
</protein>
<evidence type="ECO:0000313" key="5">
    <source>
        <dbReference type="Proteomes" id="UP001189619"/>
    </source>
</evidence>
<feature type="domain" description="Peptidoglycan beta-N-acetylmuramidase NamZ C-terminal" evidence="3">
    <location>
        <begin position="300"/>
        <end position="451"/>
    </location>
</feature>
<dbReference type="PANTHER" id="PTHR42915">
    <property type="entry name" value="HYPOTHETICAL 460 KDA PROTEIN IN FEUA-SIGW INTERGENIC REGION [PRECURSOR]"/>
    <property type="match status" value="1"/>
</dbReference>
<dbReference type="InterPro" id="IPR008302">
    <property type="entry name" value="NamZ"/>
</dbReference>
<dbReference type="KEGG" id="bayd:BSPP4475_10310"/>
<evidence type="ECO:0000259" key="3">
    <source>
        <dbReference type="Pfam" id="PF20732"/>
    </source>
</evidence>
<feature type="transmembrane region" description="Helical" evidence="1">
    <location>
        <begin position="41"/>
        <end position="62"/>
    </location>
</feature>
<dbReference type="Pfam" id="PF07075">
    <property type="entry name" value="NamZ_N"/>
    <property type="match status" value="1"/>
</dbReference>
<dbReference type="Proteomes" id="UP001189619">
    <property type="component" value="Chromosome"/>
</dbReference>
<proteinExistence type="predicted"/>
<dbReference type="Gene3D" id="3.90.1150.140">
    <property type="match status" value="1"/>
</dbReference>
<evidence type="ECO:0000256" key="1">
    <source>
        <dbReference type="SAM" id="Phobius"/>
    </source>
</evidence>
<name>A0AA48M7K1_9BACL</name>
<dbReference type="Pfam" id="PF20732">
    <property type="entry name" value="NamZ_C"/>
    <property type="match status" value="1"/>
</dbReference>
<keyword evidence="1" id="KW-1133">Transmembrane helix</keyword>
<dbReference type="EMBL" id="OY569118">
    <property type="protein sequence ID" value="CAJ1002710.1"/>
    <property type="molecule type" value="Genomic_DNA"/>
</dbReference>
<dbReference type="Gene3D" id="3.40.50.12170">
    <property type="entry name" value="Uncharacterised protein PF07075, DUF1343"/>
    <property type="match status" value="1"/>
</dbReference>
<organism evidence="4 5">
    <name type="scientific">Brevibacillus aydinogluensis</name>
    <dbReference type="NCBI Taxonomy" id="927786"/>
    <lineage>
        <taxon>Bacteria</taxon>
        <taxon>Bacillati</taxon>
        <taxon>Bacillota</taxon>
        <taxon>Bacilli</taxon>
        <taxon>Bacillales</taxon>
        <taxon>Paenibacillaceae</taxon>
        <taxon>Brevibacillus</taxon>
    </lineage>
</organism>
<keyword evidence="5" id="KW-1185">Reference proteome</keyword>
<reference evidence="4" key="1">
    <citation type="submission" date="2023-07" db="EMBL/GenBank/DDBJ databases">
        <authorList>
            <person name="Ivanov I."/>
            <person name="Teneva D."/>
            <person name="Stoikov I."/>
        </authorList>
    </citation>
    <scope>NUCLEOTIDE SEQUENCE</scope>
    <source>
        <strain evidence="4">4475</strain>
    </source>
</reference>
<evidence type="ECO:0000259" key="2">
    <source>
        <dbReference type="Pfam" id="PF07075"/>
    </source>
</evidence>
<accession>A0AA48M7K1</accession>
<feature type="domain" description="Peptidoglycan beta-N-acetylmuramidase NamZ N-terminal" evidence="2">
    <location>
        <begin position="90"/>
        <end position="295"/>
    </location>
</feature>
<keyword evidence="1" id="KW-0472">Membrane</keyword>
<dbReference type="PANTHER" id="PTHR42915:SF1">
    <property type="entry name" value="PEPTIDOGLYCAN BETA-N-ACETYLMURAMIDASE NAMZ"/>
    <property type="match status" value="1"/>
</dbReference>
<gene>
    <name evidence="4" type="ORF">BSPP4475_10310</name>
</gene>
<sequence>MQESSGFSRQGERECRGFFHLQSTMFTHEVILLKLIRWSMLLLSLALLGTISMAGAAAPGLAKDKPNGRSVQTGIEVLLDKPDLVKGKRVGLITNPTGVTSDLTHDVDALLAKKVNLVAVYGPEHGIRGTEQAGSAPGTYEDPKTGLPFYNLYNKSPEEIAPLFRDVDVVLFDIQDVGSRFYTYISTMAYAMKAAALEDKPFIVLDRPNPIGGEKVEGPVLEPGYESFVGIYPIPIRHGMTVGELAMLFNDQYLEKEIGKKADLTVVKMKGWKRDMWYDETGLPWVLPSPNMPTLETATVYPGNCLFEATNLSEGRGTTRPFELIGAPYIKAWELADRMNARRLPGVSFREAYFNPTFSKHAGVNVGGLQVYVTDRNKYDPIHTALAIIEEVKDLYPDDFAWRADNWIDKLTGSDKVRKAMDAGTPVEEIVKSWRGELDAFKKLRKSYLLYH</sequence>
<keyword evidence="1" id="KW-0812">Transmembrane</keyword>
<evidence type="ECO:0000313" key="4">
    <source>
        <dbReference type="EMBL" id="CAJ1002710.1"/>
    </source>
</evidence>
<dbReference type="AlphaFoldDB" id="A0AA48M7K1"/>
<dbReference type="GO" id="GO:0033922">
    <property type="term" value="F:peptidoglycan beta-N-acetylmuramidase activity"/>
    <property type="evidence" value="ECO:0007669"/>
    <property type="project" value="InterPro"/>
</dbReference>
<dbReference type="PIRSF" id="PIRSF016719">
    <property type="entry name" value="UCP016719"/>
    <property type="match status" value="1"/>
</dbReference>
<dbReference type="InterPro" id="IPR048502">
    <property type="entry name" value="NamZ_N"/>
</dbReference>
<dbReference type="InterPro" id="IPR048503">
    <property type="entry name" value="NamZ_C"/>
</dbReference>